<feature type="repeat" description="WD" evidence="3">
    <location>
        <begin position="1028"/>
        <end position="1060"/>
    </location>
</feature>
<reference evidence="7" key="1">
    <citation type="journal article" date="2015" name="PLoS Genet.">
        <title>Genome Sequence and Transcriptome Analyses of Chrysochromulina tobin: Metabolic Tools for Enhanced Algal Fitness in the Prominent Order Prymnesiales (Haptophyceae).</title>
        <authorList>
            <person name="Hovde B.T."/>
            <person name="Deodato C.R."/>
            <person name="Hunsperger H.M."/>
            <person name="Ryken S.A."/>
            <person name="Yost W."/>
            <person name="Jha R.K."/>
            <person name="Patterson J."/>
            <person name="Monnat R.J. Jr."/>
            <person name="Barlow S.B."/>
            <person name="Starkenburg S.R."/>
            <person name="Cattolico R.A."/>
        </authorList>
    </citation>
    <scope>NUCLEOTIDE SEQUENCE</scope>
    <source>
        <strain evidence="7">CCMP291</strain>
    </source>
</reference>
<dbReference type="InterPro" id="IPR001401">
    <property type="entry name" value="Dynamin_GTPase"/>
</dbReference>
<evidence type="ECO:0000256" key="4">
    <source>
        <dbReference type="PROSITE-ProRule" id="PRU00259"/>
    </source>
</evidence>
<dbReference type="Pfam" id="PF00514">
    <property type="entry name" value="Arm"/>
    <property type="match status" value="1"/>
</dbReference>
<feature type="repeat" description="WD" evidence="3">
    <location>
        <begin position="771"/>
        <end position="803"/>
    </location>
</feature>
<dbReference type="InterPro" id="IPR015943">
    <property type="entry name" value="WD40/YVTN_repeat-like_dom_sf"/>
</dbReference>
<dbReference type="InterPro" id="IPR019775">
    <property type="entry name" value="WD40_repeat_CS"/>
</dbReference>
<sequence length="1107" mass="116982">MLELIDAFTNDLIRDPVLAADGHVYDRSSLLKYFAARKSEGLPIVSPQDPEQPMHEELGEAPADVVAALAQLRADGELLKARQARSVTFKSLEALKVVFDVLDPLSELLAATLEGWKTPVVIVFGQETSGKSSLLERLAMMPLLPRGEDTCTRLPILLKLRHTKEAQLPVLVVRDSATGKEEVRRTVSLAGGQVDVRHEMERVLAAEHGGLTSVSMTRTIEVHVHSPAVPSIDLVDLPGLKLSAGSDAADMPEKAKALVKAQVEQHKGSAIFLVSCTASMPPSQSLGLQLVEELGLQSDTIGVVTMCDNVGKLDMKKLPDRLRQTSGDAFQLAPHGFIGTMTEPIKGEGLSNVQRLEAMATAERKWFASQPLLAPLLSDGLLTCDALVDKLSSVYARYLRSTWAPQTLIRLNGELKRLQAKCDALGLPEAVEAPTGPALDELRAAACRAAEAVLDEAMGGVADECFDSIIKPTVSKLVKPGGCTGLAAMHLAMVKSAMESQHRFVSQAKQAFAADASTFKLQRFPAFTEAIVAKLQTQASHERGTFVWREQSTAELVLEAANEMTDWKEACAAERVMIREQMLQVEPMKAKTLEVLGIASESVLTTEEVERAVANVDPAAALVALLQACAIGARTPVASGIASLADAPPAQSTDPMRGALAAAGALPPLVAMLRDGTAEERAAAAEALGKLAHNKANKAAMAAAGAVEALVALVRDGDAQGKANAAGALWTLAAGNAAIQAAMEAIVSGSDDRTIEVCRDSGTLELLSEKTNAHSNIVSSVAFSPDGTKIVSGSYDGTIKVWDSGALGLLSEKTNEHSSEIKSVAFSLDGTKIVSGSEDGTITVWDSDNLELLSEETDAHSGIVMSVAFSPYGTMIVSGSVDGTIKVWDSDNLELLSEETDAHSNIVSSVAFSPDGTKIVSASHDRTIKVWDSCKLEMLSEKTNAHSSWIRSVAFSPDGTKIVSGSDDNTITVWDLGALGLLSEKTNEHSSEIMSVAFSLDGTKIVSGSYDGTIKVWDSELELLSEKTDAHSSHVMSVAFSPDGSKIVSGSVDGMIKLWESGALLANAAGALRTLALGDPAIRVAIRTLADGDAAIRAAIAEAGGFY</sequence>
<feature type="repeat" description="WD" evidence="3">
    <location>
        <begin position="943"/>
        <end position="976"/>
    </location>
</feature>
<evidence type="ECO:0000313" key="7">
    <source>
        <dbReference type="Proteomes" id="UP000037460"/>
    </source>
</evidence>
<feature type="repeat" description="WD" evidence="3">
    <location>
        <begin position="986"/>
        <end position="1018"/>
    </location>
</feature>
<keyword evidence="1 3" id="KW-0853">WD repeat</keyword>
<keyword evidence="7" id="KW-1185">Reference proteome</keyword>
<protein>
    <recommendedName>
        <fullName evidence="5">Dynamin GTPase domain-containing protein</fullName>
    </recommendedName>
</protein>
<dbReference type="PANTHER" id="PTHR19848:SF8">
    <property type="entry name" value="F-BOX AND WD REPEAT DOMAIN CONTAINING 7"/>
    <property type="match status" value="1"/>
</dbReference>
<feature type="repeat" description="ARM" evidence="4">
    <location>
        <begin position="664"/>
        <end position="706"/>
    </location>
</feature>
<dbReference type="InterPro" id="IPR016024">
    <property type="entry name" value="ARM-type_fold"/>
</dbReference>
<proteinExistence type="predicted"/>
<evidence type="ECO:0000313" key="6">
    <source>
        <dbReference type="EMBL" id="KOO28886.1"/>
    </source>
</evidence>
<gene>
    <name evidence="6" type="ORF">Ctob_004575</name>
</gene>
<dbReference type="GO" id="GO:0003924">
    <property type="term" value="F:GTPase activity"/>
    <property type="evidence" value="ECO:0007669"/>
    <property type="project" value="InterPro"/>
</dbReference>
<dbReference type="PROSITE" id="PS00678">
    <property type="entry name" value="WD_REPEATS_1"/>
    <property type="match status" value="1"/>
</dbReference>
<evidence type="ECO:0000256" key="1">
    <source>
        <dbReference type="ARBA" id="ARBA00022574"/>
    </source>
</evidence>
<feature type="repeat" description="WD" evidence="3">
    <location>
        <begin position="900"/>
        <end position="932"/>
    </location>
</feature>
<dbReference type="PRINTS" id="PR00320">
    <property type="entry name" value="GPROTEINBRPT"/>
</dbReference>
<dbReference type="InterPro" id="IPR027417">
    <property type="entry name" value="P-loop_NTPase"/>
</dbReference>
<dbReference type="CDD" id="cd16453">
    <property type="entry name" value="RING-Ubox"/>
    <property type="match status" value="1"/>
</dbReference>
<dbReference type="InterPro" id="IPR001680">
    <property type="entry name" value="WD40_rpt"/>
</dbReference>
<dbReference type="GO" id="GO:0005525">
    <property type="term" value="F:GTP binding"/>
    <property type="evidence" value="ECO:0007669"/>
    <property type="project" value="InterPro"/>
</dbReference>
<feature type="repeat" description="WD" evidence="3">
    <location>
        <begin position="857"/>
        <end position="898"/>
    </location>
</feature>
<dbReference type="AlphaFoldDB" id="A0A0M0JQL1"/>
<dbReference type="InterPro" id="IPR013083">
    <property type="entry name" value="Znf_RING/FYVE/PHD"/>
</dbReference>
<dbReference type="EMBL" id="JWZX01002498">
    <property type="protein sequence ID" value="KOO28886.1"/>
    <property type="molecule type" value="Genomic_DNA"/>
</dbReference>
<comment type="caution">
    <text evidence="6">The sequence shown here is derived from an EMBL/GenBank/DDBJ whole genome shotgun (WGS) entry which is preliminary data.</text>
</comment>
<dbReference type="Pfam" id="PF00350">
    <property type="entry name" value="Dynamin_N"/>
    <property type="match status" value="1"/>
</dbReference>
<evidence type="ECO:0000256" key="2">
    <source>
        <dbReference type="ARBA" id="ARBA00022737"/>
    </source>
</evidence>
<dbReference type="SMART" id="SM00185">
    <property type="entry name" value="ARM"/>
    <property type="match status" value="2"/>
</dbReference>
<dbReference type="Pfam" id="PF00400">
    <property type="entry name" value="WD40"/>
    <property type="match status" value="7"/>
</dbReference>
<keyword evidence="2" id="KW-0677">Repeat</keyword>
<dbReference type="PROSITE" id="PS50176">
    <property type="entry name" value="ARM_REPEAT"/>
    <property type="match status" value="1"/>
</dbReference>
<dbReference type="Proteomes" id="UP000037460">
    <property type="component" value="Unassembled WGS sequence"/>
</dbReference>
<dbReference type="Gene3D" id="3.40.50.300">
    <property type="entry name" value="P-loop containing nucleotide triphosphate hydrolases"/>
    <property type="match status" value="1"/>
</dbReference>
<dbReference type="SMART" id="SM00053">
    <property type="entry name" value="DYNc"/>
    <property type="match status" value="1"/>
</dbReference>
<evidence type="ECO:0000259" key="5">
    <source>
        <dbReference type="SMART" id="SM00053"/>
    </source>
</evidence>
<accession>A0A0M0JQL1</accession>
<dbReference type="Gene3D" id="3.30.40.10">
    <property type="entry name" value="Zinc/RING finger domain, C3HC4 (zinc finger)"/>
    <property type="match status" value="1"/>
</dbReference>
<feature type="repeat" description="WD" evidence="3">
    <location>
        <begin position="814"/>
        <end position="855"/>
    </location>
</feature>
<dbReference type="SMART" id="SM00320">
    <property type="entry name" value="WD40"/>
    <property type="match status" value="7"/>
</dbReference>
<dbReference type="InterPro" id="IPR011989">
    <property type="entry name" value="ARM-like"/>
</dbReference>
<dbReference type="PROSITE" id="PS50082">
    <property type="entry name" value="WD_REPEATS_2"/>
    <property type="match status" value="7"/>
</dbReference>
<dbReference type="InterPro" id="IPR045063">
    <property type="entry name" value="Dynamin_N"/>
</dbReference>
<dbReference type="PANTHER" id="PTHR19848">
    <property type="entry name" value="WD40 REPEAT PROTEIN"/>
    <property type="match status" value="1"/>
</dbReference>
<dbReference type="PROSITE" id="PS50294">
    <property type="entry name" value="WD_REPEATS_REGION"/>
    <property type="match status" value="7"/>
</dbReference>
<dbReference type="SUPFAM" id="SSF52540">
    <property type="entry name" value="P-loop containing nucleoside triphosphate hydrolases"/>
    <property type="match status" value="1"/>
</dbReference>
<dbReference type="PRINTS" id="PR00195">
    <property type="entry name" value="DYNAMIN"/>
</dbReference>
<dbReference type="SUPFAM" id="SSF50978">
    <property type="entry name" value="WD40 repeat-like"/>
    <property type="match status" value="1"/>
</dbReference>
<feature type="domain" description="Dynamin GTPase" evidence="5">
    <location>
        <begin position="92"/>
        <end position="348"/>
    </location>
</feature>
<dbReference type="InterPro" id="IPR000225">
    <property type="entry name" value="Armadillo"/>
</dbReference>
<dbReference type="InterPro" id="IPR036322">
    <property type="entry name" value="WD40_repeat_dom_sf"/>
</dbReference>
<name>A0A0M0JQL1_9EUKA</name>
<dbReference type="Gene3D" id="1.25.10.10">
    <property type="entry name" value="Leucine-rich Repeat Variant"/>
    <property type="match status" value="1"/>
</dbReference>
<dbReference type="CDD" id="cd00200">
    <property type="entry name" value="WD40"/>
    <property type="match status" value="1"/>
</dbReference>
<dbReference type="SUPFAM" id="SSF57850">
    <property type="entry name" value="RING/U-box"/>
    <property type="match status" value="1"/>
</dbReference>
<dbReference type="SUPFAM" id="SSF48371">
    <property type="entry name" value="ARM repeat"/>
    <property type="match status" value="1"/>
</dbReference>
<organism evidence="6 7">
    <name type="scientific">Chrysochromulina tobinii</name>
    <dbReference type="NCBI Taxonomy" id="1460289"/>
    <lineage>
        <taxon>Eukaryota</taxon>
        <taxon>Haptista</taxon>
        <taxon>Haptophyta</taxon>
        <taxon>Prymnesiophyceae</taxon>
        <taxon>Prymnesiales</taxon>
        <taxon>Chrysochromulinaceae</taxon>
        <taxon>Chrysochromulina</taxon>
    </lineage>
</organism>
<dbReference type="InterPro" id="IPR020472">
    <property type="entry name" value="WD40_PAC1"/>
</dbReference>
<evidence type="ECO:0000256" key="3">
    <source>
        <dbReference type="PROSITE-ProRule" id="PRU00221"/>
    </source>
</evidence>
<dbReference type="Gene3D" id="2.130.10.10">
    <property type="entry name" value="YVTN repeat-like/Quinoprotein amine dehydrogenase"/>
    <property type="match status" value="3"/>
</dbReference>
<dbReference type="InterPro" id="IPR022812">
    <property type="entry name" value="Dynamin"/>
</dbReference>